<dbReference type="AlphaFoldDB" id="A0A810L751"/>
<gene>
    <name evidence="12" type="ORF">Asera_42840</name>
</gene>
<evidence type="ECO:0008006" key="14">
    <source>
        <dbReference type="Google" id="ProtNLM"/>
    </source>
</evidence>
<feature type="transmembrane region" description="Helical" evidence="9">
    <location>
        <begin position="73"/>
        <end position="94"/>
    </location>
</feature>
<evidence type="ECO:0000256" key="3">
    <source>
        <dbReference type="ARBA" id="ARBA00022676"/>
    </source>
</evidence>
<dbReference type="InterPro" id="IPR056785">
    <property type="entry name" value="YkcA/B-like_C"/>
</dbReference>
<feature type="transmembrane region" description="Helical" evidence="9">
    <location>
        <begin position="101"/>
        <end position="121"/>
    </location>
</feature>
<dbReference type="KEGG" id="aser:Asera_42840"/>
<evidence type="ECO:0000256" key="2">
    <source>
        <dbReference type="ARBA" id="ARBA00022475"/>
    </source>
</evidence>
<evidence type="ECO:0000256" key="5">
    <source>
        <dbReference type="ARBA" id="ARBA00022692"/>
    </source>
</evidence>
<evidence type="ECO:0000256" key="7">
    <source>
        <dbReference type="ARBA" id="ARBA00023136"/>
    </source>
</evidence>
<protein>
    <recommendedName>
        <fullName evidence="14">Glycosyltransferase RgtA/B/C/D-like domain-containing protein</fullName>
    </recommendedName>
</protein>
<feature type="domain" description="Putative mannosyltransferase YkcA/B-like C-terminal" evidence="11">
    <location>
        <begin position="242"/>
        <end position="301"/>
    </location>
</feature>
<dbReference type="PANTHER" id="PTHR33908">
    <property type="entry name" value="MANNOSYLTRANSFERASE YKCB-RELATED"/>
    <property type="match status" value="1"/>
</dbReference>
<dbReference type="GO" id="GO:0005886">
    <property type="term" value="C:plasma membrane"/>
    <property type="evidence" value="ECO:0007669"/>
    <property type="project" value="UniProtKB-SubCell"/>
</dbReference>
<dbReference type="InterPro" id="IPR050297">
    <property type="entry name" value="LipidA_mod_glycosyltrf_83"/>
</dbReference>
<keyword evidence="4" id="KW-0808">Transferase</keyword>
<dbReference type="Pfam" id="PF24878">
    <property type="entry name" value="YkcB_C"/>
    <property type="match status" value="1"/>
</dbReference>
<evidence type="ECO:0000256" key="1">
    <source>
        <dbReference type="ARBA" id="ARBA00004651"/>
    </source>
</evidence>
<proteinExistence type="predicted"/>
<feature type="region of interest" description="Disordered" evidence="8">
    <location>
        <begin position="199"/>
        <end position="218"/>
    </location>
</feature>
<evidence type="ECO:0000259" key="10">
    <source>
        <dbReference type="Pfam" id="PF13231"/>
    </source>
</evidence>
<evidence type="ECO:0000313" key="12">
    <source>
        <dbReference type="EMBL" id="BCJ30176.1"/>
    </source>
</evidence>
<dbReference type="EMBL" id="AP023354">
    <property type="protein sequence ID" value="BCJ30176.1"/>
    <property type="molecule type" value="Genomic_DNA"/>
</dbReference>
<keyword evidence="3" id="KW-0328">Glycosyltransferase</keyword>
<keyword evidence="6 9" id="KW-1133">Transmembrane helix</keyword>
<evidence type="ECO:0000313" key="13">
    <source>
        <dbReference type="Proteomes" id="UP000680750"/>
    </source>
</evidence>
<dbReference type="GO" id="GO:0009103">
    <property type="term" value="P:lipopolysaccharide biosynthetic process"/>
    <property type="evidence" value="ECO:0007669"/>
    <property type="project" value="UniProtKB-ARBA"/>
</dbReference>
<evidence type="ECO:0000256" key="9">
    <source>
        <dbReference type="SAM" id="Phobius"/>
    </source>
</evidence>
<dbReference type="Pfam" id="PF13231">
    <property type="entry name" value="PMT_2"/>
    <property type="match status" value="1"/>
</dbReference>
<dbReference type="GO" id="GO:0016763">
    <property type="term" value="F:pentosyltransferase activity"/>
    <property type="evidence" value="ECO:0007669"/>
    <property type="project" value="TreeGrafter"/>
</dbReference>
<dbReference type="Proteomes" id="UP000680750">
    <property type="component" value="Chromosome"/>
</dbReference>
<dbReference type="PANTHER" id="PTHR33908:SF3">
    <property type="entry name" value="UNDECAPRENYL PHOSPHATE-ALPHA-4-AMINO-4-DEOXY-L-ARABINOSE ARABINOSYL TRANSFERASE"/>
    <property type="match status" value="1"/>
</dbReference>
<keyword evidence="13" id="KW-1185">Reference proteome</keyword>
<feature type="domain" description="Glycosyltransferase RgtA/B/C/D-like" evidence="10">
    <location>
        <begin position="52"/>
        <end position="144"/>
    </location>
</feature>
<comment type="subcellular location">
    <subcellularLocation>
        <location evidence="1">Cell membrane</location>
        <topology evidence="1">Multi-pass membrane protein</topology>
    </subcellularLocation>
</comment>
<name>A0A810L751_9ACTN</name>
<evidence type="ECO:0000256" key="8">
    <source>
        <dbReference type="SAM" id="MobiDB-lite"/>
    </source>
</evidence>
<organism evidence="12 13">
    <name type="scientific">Actinocatenispora sera</name>
    <dbReference type="NCBI Taxonomy" id="390989"/>
    <lineage>
        <taxon>Bacteria</taxon>
        <taxon>Bacillati</taxon>
        <taxon>Actinomycetota</taxon>
        <taxon>Actinomycetes</taxon>
        <taxon>Micromonosporales</taxon>
        <taxon>Micromonosporaceae</taxon>
        <taxon>Actinocatenispora</taxon>
    </lineage>
</organism>
<reference evidence="12" key="1">
    <citation type="submission" date="2020-08" db="EMBL/GenBank/DDBJ databases">
        <title>Whole genome shotgun sequence of Actinocatenispora sera NBRC 101916.</title>
        <authorList>
            <person name="Komaki H."/>
            <person name="Tamura T."/>
        </authorList>
    </citation>
    <scope>NUCLEOTIDE SEQUENCE</scope>
    <source>
        <strain evidence="12">NBRC 101916</strain>
    </source>
</reference>
<evidence type="ECO:0000256" key="6">
    <source>
        <dbReference type="ARBA" id="ARBA00022989"/>
    </source>
</evidence>
<feature type="transmembrane region" description="Helical" evidence="9">
    <location>
        <begin position="127"/>
        <end position="145"/>
    </location>
</feature>
<sequence>MLLPGTAALYLVNLSANGHANSFYAGAGQADTISWKALLCGAVDAGSGITVDKPPASIWLMALSGRVFGFSSWSMPVPQALLGVASVALLYGAVRPVAGYAAGLGAGAILALTPVAVLTFRFDDPDALLVLLMVAGACAVTGALVRRAGRAVAGRLPAVHRRVDRQQSAATGPRVQRAEPAHRWLRRWPGRRWHARRGEGGIHRRRQRDAGAGGVHRRWRPGRRWHRDVRRCDRAELELAVDSASVLGIGGLSGSDAHPTVAQFRRYVAAGEVRYYVAGGMGGGRGGPGGTSSIDSWVAAHSTEKTVGGGTIHGLSKPAD</sequence>
<evidence type="ECO:0000259" key="11">
    <source>
        <dbReference type="Pfam" id="PF24878"/>
    </source>
</evidence>
<evidence type="ECO:0000256" key="4">
    <source>
        <dbReference type="ARBA" id="ARBA00022679"/>
    </source>
</evidence>
<dbReference type="GO" id="GO:0010041">
    <property type="term" value="P:response to iron(III) ion"/>
    <property type="evidence" value="ECO:0007669"/>
    <property type="project" value="TreeGrafter"/>
</dbReference>
<keyword evidence="5 9" id="KW-0812">Transmembrane</keyword>
<keyword evidence="7 9" id="KW-0472">Membrane</keyword>
<accession>A0A810L751</accession>
<keyword evidence="2" id="KW-1003">Cell membrane</keyword>
<dbReference type="InterPro" id="IPR038731">
    <property type="entry name" value="RgtA/B/C-like"/>
</dbReference>